<gene>
    <name evidence="2" type="ORF">Pflav_023110</name>
</gene>
<reference evidence="2 3" key="1">
    <citation type="submission" date="2020-03" db="EMBL/GenBank/DDBJ databases">
        <title>Whole genome shotgun sequence of Phytohabitans flavus NBRC 107702.</title>
        <authorList>
            <person name="Komaki H."/>
            <person name="Tamura T."/>
        </authorList>
    </citation>
    <scope>NUCLEOTIDE SEQUENCE [LARGE SCALE GENOMIC DNA]</scope>
    <source>
        <strain evidence="2 3">NBRC 107702</strain>
    </source>
</reference>
<dbReference type="EMBL" id="AP022870">
    <property type="protein sequence ID" value="BCB75901.1"/>
    <property type="molecule type" value="Genomic_DNA"/>
</dbReference>
<keyword evidence="3" id="KW-1185">Reference proteome</keyword>
<dbReference type="InterPro" id="IPR029475">
    <property type="entry name" value="DUF6807"/>
</dbReference>
<evidence type="ECO:0008006" key="4">
    <source>
        <dbReference type="Google" id="ProtNLM"/>
    </source>
</evidence>
<feature type="region of interest" description="Disordered" evidence="1">
    <location>
        <begin position="175"/>
        <end position="206"/>
    </location>
</feature>
<dbReference type="Proteomes" id="UP000502508">
    <property type="component" value="Chromosome"/>
</dbReference>
<proteinExistence type="predicted"/>
<protein>
    <recommendedName>
        <fullName evidence="4">Oxidoreductase</fullName>
    </recommendedName>
</protein>
<accession>A0A6F8XQ83</accession>
<dbReference type="Pfam" id="PF14100">
    <property type="entry name" value="DUF6807"/>
    <property type="match status" value="1"/>
</dbReference>
<organism evidence="2 3">
    <name type="scientific">Phytohabitans flavus</name>
    <dbReference type="NCBI Taxonomy" id="1076124"/>
    <lineage>
        <taxon>Bacteria</taxon>
        <taxon>Bacillati</taxon>
        <taxon>Actinomycetota</taxon>
        <taxon>Actinomycetes</taxon>
        <taxon>Micromonosporales</taxon>
        <taxon>Micromonosporaceae</taxon>
    </lineage>
</organism>
<dbReference type="KEGG" id="pfla:Pflav_023110"/>
<evidence type="ECO:0000313" key="3">
    <source>
        <dbReference type="Proteomes" id="UP000502508"/>
    </source>
</evidence>
<evidence type="ECO:0000256" key="1">
    <source>
        <dbReference type="SAM" id="MobiDB-lite"/>
    </source>
</evidence>
<reference evidence="2 3" key="2">
    <citation type="submission" date="2020-03" db="EMBL/GenBank/DDBJ databases">
        <authorList>
            <person name="Ichikawa N."/>
            <person name="Kimura A."/>
            <person name="Kitahashi Y."/>
            <person name="Uohara A."/>
        </authorList>
    </citation>
    <scope>NUCLEOTIDE SEQUENCE [LARGE SCALE GENOMIC DNA]</scope>
    <source>
        <strain evidence="2 3">NBRC 107702</strain>
    </source>
</reference>
<sequence>MGLKAHHDTGRSVTVTAGNVDLLTYVYAPDTPTLESPKPYLHPVRTLAGDVVTAFRPDDHVWHKGIAWSLPYVGKHNFWGGPTYVDGQYVQLANNGSATHQEMTALTTDGDKLAVAHRLDWRTEAGEPVFDERRSLAVTVLDGRAWALVFATEMANVSGSTLDIGSPTTKGRPNAGYGGLFWRGPRSFTGGTVQSPERTGGGNDLRGTRAEWLAYRSDGGRGSTIVMVDDPANPRHPTPWFARSEEFACLCPAPFFHEEVAVPHGETVGFRYAVVVAAGDHGDEGTRKLAERGRKVLA</sequence>
<dbReference type="AlphaFoldDB" id="A0A6F8XQ83"/>
<name>A0A6F8XQ83_9ACTN</name>
<dbReference type="RefSeq" id="WP_173035930.1">
    <property type="nucleotide sequence ID" value="NZ_AP022870.1"/>
</dbReference>
<evidence type="ECO:0000313" key="2">
    <source>
        <dbReference type="EMBL" id="BCB75901.1"/>
    </source>
</evidence>